<feature type="domain" description="MaoC-like" evidence="1">
    <location>
        <begin position="13"/>
        <end position="126"/>
    </location>
</feature>
<proteinExistence type="predicted"/>
<dbReference type="PANTHER" id="PTHR43664">
    <property type="entry name" value="MONOAMINE OXIDASE-RELATED"/>
    <property type="match status" value="1"/>
</dbReference>
<dbReference type="CDD" id="cd03454">
    <property type="entry name" value="YdeM"/>
    <property type="match status" value="1"/>
</dbReference>
<dbReference type="InterPro" id="IPR052342">
    <property type="entry name" value="MCH/BMMD"/>
</dbReference>
<dbReference type="Gene3D" id="3.10.129.10">
    <property type="entry name" value="Hotdog Thioesterase"/>
    <property type="match status" value="1"/>
</dbReference>
<dbReference type="RefSeq" id="WP_281927975.1">
    <property type="nucleotide sequence ID" value="NZ_AP027142.1"/>
</dbReference>
<dbReference type="InterPro" id="IPR029069">
    <property type="entry name" value="HotDog_dom_sf"/>
</dbReference>
<organism evidence="2 3">
    <name type="scientific">Methylocystis iwaonis</name>
    <dbReference type="NCBI Taxonomy" id="2885079"/>
    <lineage>
        <taxon>Bacteria</taxon>
        <taxon>Pseudomonadati</taxon>
        <taxon>Pseudomonadota</taxon>
        <taxon>Alphaproteobacteria</taxon>
        <taxon>Hyphomicrobiales</taxon>
        <taxon>Methylocystaceae</taxon>
        <taxon>Methylocystis</taxon>
    </lineage>
</organism>
<dbReference type="SUPFAM" id="SSF54637">
    <property type="entry name" value="Thioesterase/thiol ester dehydrase-isomerase"/>
    <property type="match status" value="1"/>
</dbReference>
<protein>
    <submittedName>
        <fullName evidence="2">Acyl dehydratase</fullName>
    </submittedName>
</protein>
<dbReference type="Proteomes" id="UP001317629">
    <property type="component" value="Chromosome"/>
</dbReference>
<keyword evidence="3" id="KW-1185">Reference proteome</keyword>
<evidence type="ECO:0000313" key="3">
    <source>
        <dbReference type="Proteomes" id="UP001317629"/>
    </source>
</evidence>
<dbReference type="PANTHER" id="PTHR43664:SF1">
    <property type="entry name" value="BETA-METHYLMALYL-COA DEHYDRATASE"/>
    <property type="match status" value="1"/>
</dbReference>
<name>A0ABN6VH57_9HYPH</name>
<gene>
    <name evidence="2" type="ORF">SS37A_22430</name>
</gene>
<dbReference type="Pfam" id="PF01575">
    <property type="entry name" value="MaoC_dehydratas"/>
    <property type="match status" value="1"/>
</dbReference>
<dbReference type="InterPro" id="IPR002539">
    <property type="entry name" value="MaoC-like_dom"/>
</dbReference>
<sequence length="152" mass="16947">MTKVVFFDDLYVGQPLRSEAVEVTQEQIIRFARDNDPQYFHVDPDAAKESLFGGLIASGWQTGALTLRLLLDFCGLAFAGGVIGTDTRISWKRPVRPGDRLHIEGEITKLRPSRSQTGRGYVTFEASTYNQDGVAVQTIEATMLALRRPDEK</sequence>
<accession>A0ABN6VH57</accession>
<dbReference type="EMBL" id="AP027142">
    <property type="protein sequence ID" value="BDV34714.1"/>
    <property type="molecule type" value="Genomic_DNA"/>
</dbReference>
<evidence type="ECO:0000259" key="1">
    <source>
        <dbReference type="Pfam" id="PF01575"/>
    </source>
</evidence>
<reference evidence="2 3" key="1">
    <citation type="journal article" date="2023" name="Int. J. Syst. Evol. Microbiol.">
        <title>Methylocystis iwaonis sp. nov., a type II methane-oxidizing bacterium from surface soil of a rice paddy field in Japan, and emended description of the genus Methylocystis (ex Whittenbury et al. 1970) Bowman et al. 1993.</title>
        <authorList>
            <person name="Kaise H."/>
            <person name="Sawadogo J.B."/>
            <person name="Alam M.S."/>
            <person name="Ueno C."/>
            <person name="Dianou D."/>
            <person name="Shinjo R."/>
            <person name="Asakawa S."/>
        </authorList>
    </citation>
    <scope>NUCLEOTIDE SEQUENCE [LARGE SCALE GENOMIC DNA]</scope>
    <source>
        <strain evidence="2 3">SS37A-Re</strain>
    </source>
</reference>
<evidence type="ECO:0000313" key="2">
    <source>
        <dbReference type="EMBL" id="BDV34714.1"/>
    </source>
</evidence>